<evidence type="ECO:0000313" key="4">
    <source>
        <dbReference type="Proteomes" id="UP000653797"/>
    </source>
</evidence>
<dbReference type="SMART" id="SM00642">
    <property type="entry name" value="Aamy"/>
    <property type="match status" value="1"/>
</dbReference>
<name>A0A927B6J6_9BACT</name>
<evidence type="ECO:0000259" key="2">
    <source>
        <dbReference type="SMART" id="SM00642"/>
    </source>
</evidence>
<feature type="chain" id="PRO_5036858212" evidence="1">
    <location>
        <begin position="24"/>
        <end position="990"/>
    </location>
</feature>
<feature type="domain" description="Glycosyl hydrolase family 13 catalytic" evidence="2">
    <location>
        <begin position="25"/>
        <end position="599"/>
    </location>
</feature>
<keyword evidence="4" id="KW-1185">Reference proteome</keyword>
<dbReference type="GO" id="GO:0005975">
    <property type="term" value="P:carbohydrate metabolic process"/>
    <property type="evidence" value="ECO:0007669"/>
    <property type="project" value="InterPro"/>
</dbReference>
<reference evidence="3" key="1">
    <citation type="submission" date="2020-09" db="EMBL/GenBank/DDBJ databases">
        <authorList>
            <person name="Kim M.K."/>
        </authorList>
    </citation>
    <scope>NUCLEOTIDE SEQUENCE</scope>
    <source>
        <strain evidence="3">BT704</strain>
    </source>
</reference>
<comment type="caution">
    <text evidence="3">The sequence shown here is derived from an EMBL/GenBank/DDBJ whole genome shotgun (WGS) entry which is preliminary data.</text>
</comment>
<dbReference type="RefSeq" id="WP_191041763.1">
    <property type="nucleotide sequence ID" value="NZ_JACXAA010000011.1"/>
</dbReference>
<dbReference type="PANTHER" id="PTHR43447">
    <property type="entry name" value="ALPHA-AMYLASE"/>
    <property type="match status" value="1"/>
</dbReference>
<keyword evidence="1" id="KW-0732">Signal</keyword>
<proteinExistence type="predicted"/>
<accession>A0A927B6J6</accession>
<sequence length="990" mass="105285">MRLVRKTITLIAILAGLTAPAFAQQVLMQGFYYDIPKAQCGASWADTLAAKAAQLATSGFTHIWTPPFQGNGPNSGGYDPKDLYIGTNSTVTSLGTKQQILDMVATFNGTGMQVVGDMIYNHRDGGLPENNDPVLDYIMNHAGNTSSQSCYQYSMPSDRYRMILPVGGSTGNGTGNYYVNISSRTGTYAGSKYMLYVTTNKIGGSRWAPVNPTTVVVPEQGPAYGVQLGTNYEVTIDNNGDSDEFQVSLNAADFNATDTLFVQMININPGDVTSYSNHRIWKIWYDPLGSPGNGSGRDLADYANMFAGGGGFNPNYRIRAQTFTNFCNLPGGGPCMNGSNFRPNWSGDPASDVSATCLGPAYSQQSMDYFYDYDHQNPDTKQKLIDWTLWSWDQVGIRGLRMDAIKHFPASFVGDLLCAMHAAGKDPSLIVGEWYGQDPGPQGSWLSQVYAKLNACGAGALSPKVFDFNLRDQLKKASDGGNGASTSADCNDASVWDVRTIFDGSLHDGSSFSGNNVVTMLNNHDFRSSDPTYGDALIHDRADALNSYAYMLTNNQLGVPTVFWPDYYGYPASVSTWNGTACVPQAFSYFPTWSQGGLKTEIDQLISVLKNYIQGSTGIDYLNKFGGPAITYYSGCYKRSLIYQNNANGSIGGKEVLNVINYGDQPVDAEIPIILRNGLAAGQLFTKVAGTTSTSAVIVSGSGTLRVTVPAHSFATWVQEIAPVAGSGSIKINNSGGTKPVTVPATTFTNIAPSSDASPGMVKAIRIISFPTNTTSLTINTTIYTASSAAFSGVTPAGITLQTDGNGNPTATILLDPTIDINPVIISFVAVDNVGNESTNTGTAVLIPAPDLVPTLYARPSSQYGTSACSVVVDVVELNSINAGGPVIVRVTKDAKVQLSFTSGATLIGGRLVQNSGWTFDNLSNTNYYILTSTEAVPAGDKLSFGLDGLLTPGATVGALTISAVIVGSNGEEVNAGNNIDADKIEYFQQ</sequence>
<protein>
    <submittedName>
        <fullName evidence="3">Alpha amylase</fullName>
    </submittedName>
</protein>
<dbReference type="AlphaFoldDB" id="A0A927B6J6"/>
<feature type="signal peptide" evidence="1">
    <location>
        <begin position="1"/>
        <end position="23"/>
    </location>
</feature>
<evidence type="ECO:0000256" key="1">
    <source>
        <dbReference type="SAM" id="SignalP"/>
    </source>
</evidence>
<evidence type="ECO:0000313" key="3">
    <source>
        <dbReference type="EMBL" id="MBD2756136.1"/>
    </source>
</evidence>
<dbReference type="SUPFAM" id="SSF51445">
    <property type="entry name" value="(Trans)glycosidases"/>
    <property type="match status" value="1"/>
</dbReference>
<dbReference type="InterPro" id="IPR006047">
    <property type="entry name" value="GH13_cat_dom"/>
</dbReference>
<dbReference type="Gene3D" id="3.20.20.80">
    <property type="entry name" value="Glycosidases"/>
    <property type="match status" value="2"/>
</dbReference>
<dbReference type="EMBL" id="JACXAA010000011">
    <property type="protein sequence ID" value="MBD2756136.1"/>
    <property type="molecule type" value="Genomic_DNA"/>
</dbReference>
<organism evidence="3 4">
    <name type="scientific">Spirosoma validum</name>
    <dbReference type="NCBI Taxonomy" id="2771355"/>
    <lineage>
        <taxon>Bacteria</taxon>
        <taxon>Pseudomonadati</taxon>
        <taxon>Bacteroidota</taxon>
        <taxon>Cytophagia</taxon>
        <taxon>Cytophagales</taxon>
        <taxon>Cytophagaceae</taxon>
        <taxon>Spirosoma</taxon>
    </lineage>
</organism>
<dbReference type="InterPro" id="IPR017853">
    <property type="entry name" value="GH"/>
</dbReference>
<gene>
    <name evidence="3" type="ORF">IC230_24780</name>
</gene>
<dbReference type="Proteomes" id="UP000653797">
    <property type="component" value="Unassembled WGS sequence"/>
</dbReference>